<dbReference type="Proteomes" id="UP000321307">
    <property type="component" value="Unassembled WGS sequence"/>
</dbReference>
<name>A0A9X9C085_9GAMM</name>
<dbReference type="AlphaFoldDB" id="A0A9X9C085"/>
<organism evidence="1 2">
    <name type="scientific">Serratia ureilytica</name>
    <dbReference type="NCBI Taxonomy" id="300181"/>
    <lineage>
        <taxon>Bacteria</taxon>
        <taxon>Pseudomonadati</taxon>
        <taxon>Pseudomonadota</taxon>
        <taxon>Gammaproteobacteria</taxon>
        <taxon>Enterobacterales</taxon>
        <taxon>Yersiniaceae</taxon>
        <taxon>Serratia</taxon>
    </lineage>
</organism>
<accession>A0A9X9C085</accession>
<sequence length="126" mass="14667">MINKSSLVDGILFRDENDSNETVVFNFYTWVEMLKAIIVKYAQKSESDAELLVLSSSLVCKPINSYTAVCLRSHEIEYHWAMLIAYGEQYWLKGVESKQPDGYFDWDVQHRKEHNLAEESFVFSNS</sequence>
<evidence type="ECO:0000313" key="1">
    <source>
        <dbReference type="EMBL" id="TXE27496.1"/>
    </source>
</evidence>
<protein>
    <submittedName>
        <fullName evidence="1">Uncharacterized protein</fullName>
    </submittedName>
</protein>
<gene>
    <name evidence="1" type="ORF">FOT63_17870</name>
</gene>
<dbReference type="RefSeq" id="WP_015377818.1">
    <property type="nucleotide sequence ID" value="NZ_JADTWE010000003.1"/>
</dbReference>
<comment type="caution">
    <text evidence="1">The sequence shown here is derived from an EMBL/GenBank/DDBJ whole genome shotgun (WGS) entry which is preliminary data.</text>
</comment>
<reference evidence="1 2" key="1">
    <citation type="submission" date="2019-07" db="EMBL/GenBank/DDBJ databases">
        <title>Serratia strains were isolated from fresh produce.</title>
        <authorList>
            <person name="Cho G.-S."/>
            <person name="Stein M."/>
            <person name="Lee W."/>
            <person name="Suh S.H."/>
            <person name="Franz C.M.A.P."/>
        </authorList>
    </citation>
    <scope>NUCLEOTIDE SEQUENCE [LARGE SCALE GENOMIC DNA]</scope>
    <source>
        <strain evidence="1 2">S17</strain>
    </source>
</reference>
<proteinExistence type="predicted"/>
<dbReference type="EMBL" id="VOUP01000011">
    <property type="protein sequence ID" value="TXE27496.1"/>
    <property type="molecule type" value="Genomic_DNA"/>
</dbReference>
<evidence type="ECO:0000313" key="2">
    <source>
        <dbReference type="Proteomes" id="UP000321307"/>
    </source>
</evidence>